<comment type="similarity">
    <text evidence="1 3">Belongs to the CMC family.</text>
</comment>
<accession>A0A0D2HB09</accession>
<dbReference type="InterPro" id="IPR013892">
    <property type="entry name" value="Cyt_c_biogenesis_Cmc1-like"/>
</dbReference>
<feature type="region of interest" description="Disordered" evidence="4">
    <location>
        <begin position="1"/>
        <end position="32"/>
    </location>
</feature>
<keyword evidence="3" id="KW-0999">Mitochondrion inner membrane</keyword>
<keyword evidence="2" id="KW-1015">Disulfide bond</keyword>
<comment type="function">
    <text evidence="3">Required for mitochondrial cytochrome c oxidase (COX) assembly and respiration.</text>
</comment>
<comment type="subcellular location">
    <subcellularLocation>
        <location evidence="3">Mitochondrion inner membrane</location>
    </subcellularLocation>
</comment>
<evidence type="ECO:0000313" key="5">
    <source>
        <dbReference type="EMBL" id="KIW81754.1"/>
    </source>
</evidence>
<evidence type="ECO:0000313" key="6">
    <source>
        <dbReference type="Proteomes" id="UP000053029"/>
    </source>
</evidence>
<evidence type="ECO:0000256" key="4">
    <source>
        <dbReference type="SAM" id="MobiDB-lite"/>
    </source>
</evidence>
<dbReference type="HOGENOM" id="CLU_113403_1_0_1"/>
<dbReference type="GeneID" id="25304270"/>
<sequence length="169" mass="19759">MEMAPSIIPEATQQPTPTIGRPQPQNNLHNPLPLSASQEAEVRNLFHKRVRTRCADVIKDFADCARGRTISVAWTCREQHLAMNSCMIQYATKAEEDAAREEWFQGILARRKQKEEELAAVERRRMEVIELTRRQEEKERLEAERKKKELDESKRETEGGKQKGWFWGR</sequence>
<evidence type="ECO:0000256" key="2">
    <source>
        <dbReference type="ARBA" id="ARBA00023157"/>
    </source>
</evidence>
<dbReference type="AlphaFoldDB" id="A0A0D2HB09"/>
<keyword evidence="3" id="KW-0472">Membrane</keyword>
<gene>
    <name evidence="5" type="ORF">Z517_04780</name>
</gene>
<organism evidence="5 6">
    <name type="scientific">Fonsecaea pedrosoi CBS 271.37</name>
    <dbReference type="NCBI Taxonomy" id="1442368"/>
    <lineage>
        <taxon>Eukaryota</taxon>
        <taxon>Fungi</taxon>
        <taxon>Dikarya</taxon>
        <taxon>Ascomycota</taxon>
        <taxon>Pezizomycotina</taxon>
        <taxon>Eurotiomycetes</taxon>
        <taxon>Chaetothyriomycetidae</taxon>
        <taxon>Chaetothyriales</taxon>
        <taxon>Herpotrichiellaceae</taxon>
        <taxon>Fonsecaea</taxon>
    </lineage>
</organism>
<reference evidence="5 6" key="1">
    <citation type="submission" date="2015-01" db="EMBL/GenBank/DDBJ databases">
        <title>The Genome Sequence of Fonsecaea pedrosoi CBS 271.37.</title>
        <authorList>
            <consortium name="The Broad Institute Genomics Platform"/>
            <person name="Cuomo C."/>
            <person name="de Hoog S."/>
            <person name="Gorbushina A."/>
            <person name="Stielow B."/>
            <person name="Teixiera M."/>
            <person name="Abouelleil A."/>
            <person name="Chapman S.B."/>
            <person name="Priest M."/>
            <person name="Young S.K."/>
            <person name="Wortman J."/>
            <person name="Nusbaum C."/>
            <person name="Birren B."/>
        </authorList>
    </citation>
    <scope>NUCLEOTIDE SEQUENCE [LARGE SCALE GENOMIC DNA]</scope>
    <source>
        <strain evidence="5 6">CBS 271.37</strain>
    </source>
</reference>
<dbReference type="GO" id="GO:0005743">
    <property type="term" value="C:mitochondrial inner membrane"/>
    <property type="evidence" value="ECO:0007669"/>
    <property type="project" value="UniProtKB-SubCell"/>
</dbReference>
<dbReference type="VEuPathDB" id="FungiDB:Z517_04780"/>
<dbReference type="PANTHER" id="PTHR22977">
    <property type="entry name" value="COX ASSEMBLY MITOCHONDRIAL PROTEIN"/>
    <property type="match status" value="1"/>
</dbReference>
<dbReference type="Proteomes" id="UP000053029">
    <property type="component" value="Unassembled WGS sequence"/>
</dbReference>
<evidence type="ECO:0000256" key="1">
    <source>
        <dbReference type="ARBA" id="ARBA00007347"/>
    </source>
</evidence>
<evidence type="ECO:0000256" key="3">
    <source>
        <dbReference type="RuleBase" id="RU364104"/>
    </source>
</evidence>
<feature type="compositionally biased region" description="Basic and acidic residues" evidence="4">
    <location>
        <begin position="135"/>
        <end position="161"/>
    </location>
</feature>
<keyword evidence="3" id="KW-0143">Chaperone</keyword>
<proteinExistence type="inferred from homology"/>
<name>A0A0D2HB09_9EURO</name>
<dbReference type="PANTHER" id="PTHR22977:SF5">
    <property type="entry name" value="COX ASSEMBLY MITOCHONDRIAL PROTEIN HOMOLOG"/>
    <property type="match status" value="1"/>
</dbReference>
<keyword evidence="6" id="KW-1185">Reference proteome</keyword>
<dbReference type="RefSeq" id="XP_013285562.1">
    <property type="nucleotide sequence ID" value="XM_013430108.1"/>
</dbReference>
<dbReference type="EMBL" id="KN846971">
    <property type="protein sequence ID" value="KIW81754.1"/>
    <property type="molecule type" value="Genomic_DNA"/>
</dbReference>
<dbReference type="STRING" id="1442368.A0A0D2HB09"/>
<protein>
    <recommendedName>
        <fullName evidence="3">COX assembly mitochondrial protein</fullName>
    </recommendedName>
</protein>
<dbReference type="OrthoDB" id="6224010at2759"/>
<keyword evidence="3" id="KW-0496">Mitochondrion</keyword>
<feature type="region of interest" description="Disordered" evidence="4">
    <location>
        <begin position="135"/>
        <end position="169"/>
    </location>
</feature>
<dbReference type="Pfam" id="PF08583">
    <property type="entry name" value="Cmc1"/>
    <property type="match status" value="1"/>
</dbReference>
<feature type="compositionally biased region" description="Low complexity" evidence="4">
    <location>
        <begin position="22"/>
        <end position="32"/>
    </location>
</feature>